<dbReference type="Proteomes" id="UP000229335">
    <property type="component" value="Unassembled WGS sequence"/>
</dbReference>
<accession>A0A2M6WMH0</accession>
<dbReference type="AlphaFoldDB" id="A0A2M6WMH0"/>
<gene>
    <name evidence="2" type="ORF">COU00_01430</name>
</gene>
<reference evidence="3" key="1">
    <citation type="submission" date="2017-09" db="EMBL/GenBank/DDBJ databases">
        <title>Depth-based differentiation of microbial function through sediment-hosted aquifers and enrichment of novel symbionts in the deep terrestrial subsurface.</title>
        <authorList>
            <person name="Probst A.J."/>
            <person name="Ladd B."/>
            <person name="Jarett J.K."/>
            <person name="Geller-Mcgrath D.E."/>
            <person name="Sieber C.M.K."/>
            <person name="Emerson J.B."/>
            <person name="Anantharaman K."/>
            <person name="Thomas B.C."/>
            <person name="Malmstrom R."/>
            <person name="Stieglmeier M."/>
            <person name="Klingl A."/>
            <person name="Woyke T."/>
            <person name="Ryan C.M."/>
            <person name="Banfield J.F."/>
        </authorList>
    </citation>
    <scope>NUCLEOTIDE SEQUENCE [LARGE SCALE GENOMIC DNA]</scope>
</reference>
<evidence type="ECO:0000313" key="2">
    <source>
        <dbReference type="EMBL" id="PIT93977.1"/>
    </source>
</evidence>
<comment type="caution">
    <text evidence="2">The sequence shown here is derived from an EMBL/GenBank/DDBJ whole genome shotgun (WGS) entry which is preliminary data.</text>
</comment>
<evidence type="ECO:0000313" key="3">
    <source>
        <dbReference type="Proteomes" id="UP000229335"/>
    </source>
</evidence>
<dbReference type="GO" id="GO:0008757">
    <property type="term" value="F:S-adenosylmethionine-dependent methyltransferase activity"/>
    <property type="evidence" value="ECO:0007669"/>
    <property type="project" value="InterPro"/>
</dbReference>
<organism evidence="2 3">
    <name type="scientific">Candidatus Falkowbacteria bacterium CG10_big_fil_rev_8_21_14_0_10_43_11</name>
    <dbReference type="NCBI Taxonomy" id="1974568"/>
    <lineage>
        <taxon>Bacteria</taxon>
        <taxon>Candidatus Falkowiibacteriota</taxon>
    </lineage>
</organism>
<dbReference type="InterPro" id="IPR029063">
    <property type="entry name" value="SAM-dependent_MTases_sf"/>
</dbReference>
<dbReference type="InterPro" id="IPR013216">
    <property type="entry name" value="Methyltransf_11"/>
</dbReference>
<dbReference type="CDD" id="cd02440">
    <property type="entry name" value="AdoMet_MTases"/>
    <property type="match status" value="1"/>
</dbReference>
<protein>
    <recommendedName>
        <fullName evidence="1">Methyltransferase type 11 domain-containing protein</fullName>
    </recommendedName>
</protein>
<dbReference type="Gene3D" id="3.40.50.150">
    <property type="entry name" value="Vaccinia Virus protein VP39"/>
    <property type="match status" value="1"/>
</dbReference>
<evidence type="ECO:0000259" key="1">
    <source>
        <dbReference type="Pfam" id="PF08241"/>
    </source>
</evidence>
<proteinExistence type="predicted"/>
<dbReference type="EMBL" id="PFAS01000019">
    <property type="protein sequence ID" value="PIT93977.1"/>
    <property type="molecule type" value="Genomic_DNA"/>
</dbReference>
<dbReference type="SUPFAM" id="SSF53335">
    <property type="entry name" value="S-adenosyl-L-methionine-dependent methyltransferases"/>
    <property type="match status" value="1"/>
</dbReference>
<feature type="domain" description="Methyltransferase type 11" evidence="1">
    <location>
        <begin position="70"/>
        <end position="179"/>
    </location>
</feature>
<dbReference type="Pfam" id="PF08241">
    <property type="entry name" value="Methyltransf_11"/>
    <property type="match status" value="1"/>
</dbReference>
<name>A0A2M6WMH0_9BACT</name>
<sequence length="475" mass="54807">MEKINLTNSYPIKEEVKQKNFPSEKEAEKYLKVINEHANEKSFFITDALDKNLLPSVENINKDKKNIRILEIGPGGGSTLEILRDYAKQHTSAEIEIDAVEFINKKERHSELGGRHLKALKQNAIISIGRAQELPFNDNSFSAINVSSIFHEVSSYEGGRKSINQALQEIFRVLAPEGAVGYRDVAAPSKNLNTTHETKYVRPAWRSFIKEAAPYLIENSPNFYTNRLRGVKIWQKGKEISLQDINSDEELIVQAPIGFICEIQRHYITARDHLLRHGDLGMHITKTQWVDMKEGIKQTFIKTHLNSFAEEIAGKYSSGALGNGEYTFDDGLDFDNMTDEVMQNFFKNIKKDNKQGKASFNEWLNREGHKFYFYYNISELLQAAVEASQKNNERYVLMPKNSKDIQAIPRYYYQRYLNNVFDNPLPDAKQLVRFWKIPEQDAKNYLEQLIKSKKLNNIMGEGSKKCWESMNDLLK</sequence>